<evidence type="ECO:0000313" key="2">
    <source>
        <dbReference type="EMBL" id="PWW07924.1"/>
    </source>
</evidence>
<accession>A0A317PXN3</accession>
<dbReference type="OrthoDB" id="2656488at2"/>
<dbReference type="InterPro" id="IPR025579">
    <property type="entry name" value="DUF4357"/>
</dbReference>
<organism evidence="2 3">
    <name type="scientific">Pseudidiomarina maritima</name>
    <dbReference type="NCBI Taxonomy" id="519453"/>
    <lineage>
        <taxon>Bacteria</taxon>
        <taxon>Pseudomonadati</taxon>
        <taxon>Pseudomonadota</taxon>
        <taxon>Gammaproteobacteria</taxon>
        <taxon>Alteromonadales</taxon>
        <taxon>Idiomarinaceae</taxon>
        <taxon>Pseudidiomarina</taxon>
    </lineage>
</organism>
<keyword evidence="3" id="KW-1185">Reference proteome</keyword>
<reference evidence="2 3" key="1">
    <citation type="submission" date="2018-05" db="EMBL/GenBank/DDBJ databases">
        <title>Freshwater and sediment microbial communities from various areas in North America, analyzing microbe dynamics in response to fracking.</title>
        <authorList>
            <person name="Lamendella R."/>
        </authorList>
    </citation>
    <scope>NUCLEOTIDE SEQUENCE [LARGE SCALE GENOMIC DNA]</scope>
    <source>
        <strain evidence="2 3">125B1</strain>
    </source>
</reference>
<name>A0A317PXN3_9GAMM</name>
<sequence length="296" mass="33137">MSFEKQPRTIQIFLPSGDPSGIRVAEITTSIVRVIEVPRNQMAEFLKMPEAHQVGLYFLVGRENQDEVYIGQSGDVGHRLGQHLKNEKKDWERALVLISLTNNLTQTHALYLESLSIEKAKQCARYELINGNGGQKPHTPIPLKADCDEIHRVGSLLLATLGYPIFEALVDPTEGDTKEMFFCTRGGVDGKAYYTNEGMVMLKGSSAPYVPTRKTTQPRLISQRDELLEKGVLHKDGDRVVFTKDYLFNTPSGASCLLILGASNGWREWKTATGQTLDDYVGREKDIAEEQEDSYV</sequence>
<protein>
    <submittedName>
        <fullName evidence="2">Uncharacterized protein DUF4357</fullName>
    </submittedName>
</protein>
<dbReference type="AlphaFoldDB" id="A0A317PXN3"/>
<dbReference type="Proteomes" id="UP000246964">
    <property type="component" value="Unassembled WGS sequence"/>
</dbReference>
<evidence type="ECO:0000313" key="3">
    <source>
        <dbReference type="Proteomes" id="UP000246964"/>
    </source>
</evidence>
<proteinExistence type="predicted"/>
<dbReference type="EMBL" id="QGTT01000024">
    <property type="protein sequence ID" value="PWW07924.1"/>
    <property type="molecule type" value="Genomic_DNA"/>
</dbReference>
<feature type="domain" description="DUF4357" evidence="1">
    <location>
        <begin position="224"/>
        <end position="277"/>
    </location>
</feature>
<evidence type="ECO:0000259" key="1">
    <source>
        <dbReference type="Pfam" id="PF14267"/>
    </source>
</evidence>
<dbReference type="CDD" id="cd10447">
    <property type="entry name" value="GIY-YIG_unchar_2"/>
    <property type="match status" value="1"/>
</dbReference>
<gene>
    <name evidence="2" type="ORF">DET45_12430</name>
</gene>
<comment type="caution">
    <text evidence="2">The sequence shown here is derived from an EMBL/GenBank/DDBJ whole genome shotgun (WGS) entry which is preliminary data.</text>
</comment>
<dbReference type="Pfam" id="PF14267">
    <property type="entry name" value="DUF4357"/>
    <property type="match status" value="1"/>
</dbReference>
<dbReference type="RefSeq" id="WP_110076915.1">
    <property type="nucleotide sequence ID" value="NZ_QGTT01000024.1"/>
</dbReference>